<evidence type="ECO:0000256" key="1">
    <source>
        <dbReference type="SAM" id="MobiDB-lite"/>
    </source>
</evidence>
<protein>
    <recommendedName>
        <fullName evidence="2">FBD domain-containing protein</fullName>
    </recommendedName>
</protein>
<evidence type="ECO:0000259" key="2">
    <source>
        <dbReference type="SMART" id="SM00579"/>
    </source>
</evidence>
<feature type="compositionally biased region" description="Acidic residues" evidence="1">
    <location>
        <begin position="66"/>
        <end position="76"/>
    </location>
</feature>
<feature type="domain" description="FBD" evidence="2">
    <location>
        <begin position="103"/>
        <end position="182"/>
    </location>
</feature>
<dbReference type="Proteomes" id="UP001177140">
    <property type="component" value="Unassembled WGS sequence"/>
</dbReference>
<dbReference type="InterPro" id="IPR006566">
    <property type="entry name" value="FBD"/>
</dbReference>
<sequence length="185" mass="21243">AKLDVRRIPELLQNQPFEFSNLLHFKLRKMTLSTHSMHAIASLLKIMPSIESLTLELPQDRSMNEYSDDEDSDEGSDSGSDHELELEPGNDELTLSLEESASTYTLQHLKSVEISGLKGSDFELDFIEILLKNAMLLEKLVLHHCKPRSSRDKYNYKDNVKKFHQKVMRFPSASSSSRVAFYFFS</sequence>
<feature type="region of interest" description="Disordered" evidence="1">
    <location>
        <begin position="57"/>
        <end position="88"/>
    </location>
</feature>
<organism evidence="3 4">
    <name type="scientific">Papaver nudicaule</name>
    <name type="common">Iceland poppy</name>
    <dbReference type="NCBI Taxonomy" id="74823"/>
    <lineage>
        <taxon>Eukaryota</taxon>
        <taxon>Viridiplantae</taxon>
        <taxon>Streptophyta</taxon>
        <taxon>Embryophyta</taxon>
        <taxon>Tracheophyta</taxon>
        <taxon>Spermatophyta</taxon>
        <taxon>Magnoliopsida</taxon>
        <taxon>Ranunculales</taxon>
        <taxon>Papaveraceae</taxon>
        <taxon>Papaveroideae</taxon>
        <taxon>Papaver</taxon>
    </lineage>
</organism>
<dbReference type="EMBL" id="JAJJMA010267203">
    <property type="protein sequence ID" value="MCL7045216.1"/>
    <property type="molecule type" value="Genomic_DNA"/>
</dbReference>
<dbReference type="SMART" id="SM00579">
    <property type="entry name" value="FBD"/>
    <property type="match status" value="1"/>
</dbReference>
<evidence type="ECO:0000313" key="3">
    <source>
        <dbReference type="EMBL" id="MCL7045216.1"/>
    </source>
</evidence>
<evidence type="ECO:0000313" key="4">
    <source>
        <dbReference type="Proteomes" id="UP001177140"/>
    </source>
</evidence>
<dbReference type="Pfam" id="PF08387">
    <property type="entry name" value="FBD"/>
    <property type="match status" value="1"/>
</dbReference>
<proteinExistence type="predicted"/>
<reference evidence="3" key="1">
    <citation type="submission" date="2022-03" db="EMBL/GenBank/DDBJ databases">
        <title>A functionally conserved STORR gene fusion in Papaver species that diverged 16.8 million years ago.</title>
        <authorList>
            <person name="Catania T."/>
        </authorList>
    </citation>
    <scope>NUCLEOTIDE SEQUENCE</scope>
    <source>
        <strain evidence="3">S-191538</strain>
    </source>
</reference>
<accession>A0AA41VPS8</accession>
<feature type="non-terminal residue" evidence="3">
    <location>
        <position position="185"/>
    </location>
</feature>
<dbReference type="AlphaFoldDB" id="A0AA41VPS8"/>
<dbReference type="SUPFAM" id="SSF52047">
    <property type="entry name" value="RNI-like"/>
    <property type="match status" value="1"/>
</dbReference>
<name>A0AA41VPS8_PAPNU</name>
<keyword evidence="4" id="KW-1185">Reference proteome</keyword>
<gene>
    <name evidence="3" type="ORF">MKW94_024435</name>
</gene>
<comment type="caution">
    <text evidence="3">The sequence shown here is derived from an EMBL/GenBank/DDBJ whole genome shotgun (WGS) entry which is preliminary data.</text>
</comment>